<feature type="compositionally biased region" description="Basic and acidic residues" evidence="1">
    <location>
        <begin position="7"/>
        <end position="27"/>
    </location>
</feature>
<dbReference type="EMBL" id="FOBH01000001">
    <property type="protein sequence ID" value="SEK39907.1"/>
    <property type="molecule type" value="Genomic_DNA"/>
</dbReference>
<proteinExistence type="predicted"/>
<evidence type="ECO:0000313" key="3">
    <source>
        <dbReference type="Proteomes" id="UP000198620"/>
    </source>
</evidence>
<evidence type="ECO:0000313" key="2">
    <source>
        <dbReference type="EMBL" id="SEK39907.1"/>
    </source>
</evidence>
<sequence length="68" mass="7586">MHGLPAMDRHRSLPMDKSLRYAEDDSKLPAYSKKQAYRIVLSGGPAVQHDDKGNTWHPATPLSGAKER</sequence>
<accession>A0A1H7GQW9</accession>
<dbReference type="Proteomes" id="UP000198620">
    <property type="component" value="Unassembled WGS sequence"/>
</dbReference>
<name>A0A1H7GQW9_9PROT</name>
<evidence type="ECO:0000256" key="1">
    <source>
        <dbReference type="SAM" id="MobiDB-lite"/>
    </source>
</evidence>
<protein>
    <submittedName>
        <fullName evidence="2">Uncharacterized protein</fullName>
    </submittedName>
</protein>
<feature type="region of interest" description="Disordered" evidence="1">
    <location>
        <begin position="44"/>
        <end position="68"/>
    </location>
</feature>
<organism evidence="2 3">
    <name type="scientific">Nitrosovibrio tenuis</name>
    <dbReference type="NCBI Taxonomy" id="1233"/>
    <lineage>
        <taxon>Bacteria</taxon>
        <taxon>Pseudomonadati</taxon>
        <taxon>Pseudomonadota</taxon>
        <taxon>Betaproteobacteria</taxon>
        <taxon>Nitrosomonadales</taxon>
        <taxon>Nitrosomonadaceae</taxon>
        <taxon>Nitrosovibrio</taxon>
    </lineage>
</organism>
<gene>
    <name evidence="2" type="ORF">SAMN05216387_101341</name>
</gene>
<dbReference type="AlphaFoldDB" id="A0A1H7GQW9"/>
<feature type="region of interest" description="Disordered" evidence="1">
    <location>
        <begin position="1"/>
        <end position="27"/>
    </location>
</feature>
<keyword evidence="3" id="KW-1185">Reference proteome</keyword>
<reference evidence="2 3" key="1">
    <citation type="submission" date="2016-10" db="EMBL/GenBank/DDBJ databases">
        <authorList>
            <person name="de Groot N.N."/>
        </authorList>
    </citation>
    <scope>NUCLEOTIDE SEQUENCE [LARGE SCALE GENOMIC DNA]</scope>
    <source>
        <strain evidence="2 3">Nv1</strain>
    </source>
</reference>